<dbReference type="SUPFAM" id="SSF48097">
    <property type="entry name" value="Regulator of G-protein signaling, RGS"/>
    <property type="match status" value="1"/>
</dbReference>
<keyword evidence="3" id="KW-0274">FAD</keyword>
<evidence type="ECO:0000313" key="7">
    <source>
        <dbReference type="EMBL" id="OAD78947.1"/>
    </source>
</evidence>
<reference evidence="8" key="1">
    <citation type="submission" date="2015-06" db="EMBL/GenBank/DDBJ databases">
        <title>Expansion of signal transduction pathways in fungi by whole-genome duplication.</title>
        <authorList>
            <consortium name="DOE Joint Genome Institute"/>
            <person name="Corrochano L.M."/>
            <person name="Kuo A."/>
            <person name="Marcet-Houben M."/>
            <person name="Polaino S."/>
            <person name="Salamov A."/>
            <person name="Villalobos J.M."/>
            <person name="Alvarez M.I."/>
            <person name="Avalos J."/>
            <person name="Benito E.P."/>
            <person name="Benoit I."/>
            <person name="Burger G."/>
            <person name="Camino L.P."/>
            <person name="Canovas D."/>
            <person name="Cerda-Olmedo E."/>
            <person name="Cheng J.-F."/>
            <person name="Dominguez A."/>
            <person name="Elias M."/>
            <person name="Eslava A.P."/>
            <person name="Glaser F."/>
            <person name="Grimwood J."/>
            <person name="Gutierrez G."/>
            <person name="Heitman J."/>
            <person name="Henrissat B."/>
            <person name="Iturriaga E.A."/>
            <person name="Lang B.F."/>
            <person name="Lavin J.L."/>
            <person name="Lee S."/>
            <person name="Li W."/>
            <person name="Lindquist E."/>
            <person name="Lopez-Garcia S."/>
            <person name="Luque E.M."/>
            <person name="Marcos A.T."/>
            <person name="Martin J."/>
            <person name="McCluskey K."/>
            <person name="Medina H.R."/>
            <person name="Miralles-Duran A."/>
            <person name="Miyazaki A."/>
            <person name="Munoz-Torres E."/>
            <person name="Oguiza J.A."/>
            <person name="Ohm R."/>
            <person name="Olmedo M."/>
            <person name="Orejas M."/>
            <person name="Ortiz-Castellanos L."/>
            <person name="Pisabarro A.G."/>
            <person name="Rodriguez-Romero J."/>
            <person name="Ruiz-Herrera J."/>
            <person name="Ruiz-Vazquez R."/>
            <person name="Sanz C."/>
            <person name="Schackwitz W."/>
            <person name="Schmutz J."/>
            <person name="Shahriari M."/>
            <person name="Shelest E."/>
            <person name="Silva-Franco F."/>
            <person name="Soanes D."/>
            <person name="Syed K."/>
            <person name="Tagua V.G."/>
            <person name="Talbot N.J."/>
            <person name="Thon M."/>
            <person name="De vries R.P."/>
            <person name="Wiebenga A."/>
            <person name="Yadav J.S."/>
            <person name="Braun E.L."/>
            <person name="Baker S."/>
            <person name="Garre V."/>
            <person name="Horwitz B."/>
            <person name="Torres-Martinez S."/>
            <person name="Idnurm A."/>
            <person name="Herrera-Estrella A."/>
            <person name="Gabaldon T."/>
            <person name="Grigoriev I.V."/>
        </authorList>
    </citation>
    <scope>NUCLEOTIDE SEQUENCE [LARGE SCALE GENOMIC DNA]</scope>
    <source>
        <strain evidence="8">NRRL 1555(-)</strain>
    </source>
</reference>
<dbReference type="VEuPathDB" id="FungiDB:PHYBLDRAFT_141009"/>
<dbReference type="SUPFAM" id="SSF51905">
    <property type="entry name" value="FAD/NAD(P)-binding domain"/>
    <property type="match status" value="1"/>
</dbReference>
<keyword evidence="8" id="KW-1185">Reference proteome</keyword>
<dbReference type="PANTHER" id="PTHR43735">
    <property type="entry name" value="APOPTOSIS-INDUCING FACTOR 1"/>
    <property type="match status" value="1"/>
</dbReference>
<dbReference type="InterPro" id="IPR036188">
    <property type="entry name" value="FAD/NAD-bd_sf"/>
</dbReference>
<dbReference type="InParanoid" id="A0A167Q2H1"/>
<dbReference type="GO" id="GO:0004174">
    <property type="term" value="F:electron-transferring-flavoprotein dehydrogenase activity"/>
    <property type="evidence" value="ECO:0007669"/>
    <property type="project" value="TreeGrafter"/>
</dbReference>
<dbReference type="InterPro" id="IPR036305">
    <property type="entry name" value="RGS_sf"/>
</dbReference>
<feature type="domain" description="RGS" evidence="6">
    <location>
        <begin position="11"/>
        <end position="117"/>
    </location>
</feature>
<feature type="compositionally biased region" description="Basic and acidic residues" evidence="5">
    <location>
        <begin position="529"/>
        <end position="542"/>
    </location>
</feature>
<comment type="similarity">
    <text evidence="1">Belongs to the FAD-dependent oxidoreductase family.</text>
</comment>
<keyword evidence="4" id="KW-0560">Oxidoreductase</keyword>
<evidence type="ECO:0000256" key="2">
    <source>
        <dbReference type="ARBA" id="ARBA00022630"/>
    </source>
</evidence>
<evidence type="ECO:0000256" key="4">
    <source>
        <dbReference type="ARBA" id="ARBA00023002"/>
    </source>
</evidence>
<accession>A0A167Q2H1</accession>
<dbReference type="GO" id="GO:0050660">
    <property type="term" value="F:flavin adenine dinucleotide binding"/>
    <property type="evidence" value="ECO:0007669"/>
    <property type="project" value="TreeGrafter"/>
</dbReference>
<dbReference type="Proteomes" id="UP000077315">
    <property type="component" value="Unassembled WGS sequence"/>
</dbReference>
<evidence type="ECO:0000313" key="8">
    <source>
        <dbReference type="Proteomes" id="UP000077315"/>
    </source>
</evidence>
<proteinExistence type="inferred from homology"/>
<dbReference type="PRINTS" id="PR00368">
    <property type="entry name" value="FADPNR"/>
</dbReference>
<dbReference type="EMBL" id="KV440973">
    <property type="protein sequence ID" value="OAD78947.1"/>
    <property type="molecule type" value="Genomic_DNA"/>
</dbReference>
<dbReference type="Gene3D" id="3.50.50.100">
    <property type="match status" value="1"/>
</dbReference>
<organism evidence="7 8">
    <name type="scientific">Phycomyces blakesleeanus (strain ATCC 8743b / DSM 1359 / FGSC 10004 / NBRC 33097 / NRRL 1555)</name>
    <dbReference type="NCBI Taxonomy" id="763407"/>
    <lineage>
        <taxon>Eukaryota</taxon>
        <taxon>Fungi</taxon>
        <taxon>Fungi incertae sedis</taxon>
        <taxon>Mucoromycota</taxon>
        <taxon>Mucoromycotina</taxon>
        <taxon>Mucoromycetes</taxon>
        <taxon>Mucorales</taxon>
        <taxon>Phycomycetaceae</taxon>
        <taxon>Phycomyces</taxon>
    </lineage>
</organism>
<dbReference type="AlphaFoldDB" id="A0A167Q2H1"/>
<dbReference type="Gene3D" id="1.10.167.10">
    <property type="entry name" value="Regulator of G-protein Signalling 4, domain 2"/>
    <property type="match status" value="1"/>
</dbReference>
<gene>
    <name evidence="7" type="primary">NDE3</name>
    <name evidence="7" type="ORF">PHYBLDRAFT_141009</name>
</gene>
<evidence type="ECO:0000256" key="1">
    <source>
        <dbReference type="ARBA" id="ARBA00006442"/>
    </source>
</evidence>
<dbReference type="Pfam" id="PF07992">
    <property type="entry name" value="Pyr_redox_2"/>
    <property type="match status" value="1"/>
</dbReference>
<dbReference type="InterPro" id="IPR023753">
    <property type="entry name" value="FAD/NAD-binding_dom"/>
</dbReference>
<evidence type="ECO:0000259" key="6">
    <source>
        <dbReference type="PROSITE" id="PS50132"/>
    </source>
</evidence>
<dbReference type="GO" id="GO:0005737">
    <property type="term" value="C:cytoplasm"/>
    <property type="evidence" value="ECO:0007669"/>
    <property type="project" value="TreeGrafter"/>
</dbReference>
<dbReference type="RefSeq" id="XP_018296987.1">
    <property type="nucleotide sequence ID" value="XM_018430504.1"/>
</dbReference>
<dbReference type="InterPro" id="IPR044926">
    <property type="entry name" value="RGS_subdomain_2"/>
</dbReference>
<dbReference type="Pfam" id="PF00615">
    <property type="entry name" value="RGS"/>
    <property type="match status" value="1"/>
</dbReference>
<dbReference type="GeneID" id="28991410"/>
<dbReference type="PANTHER" id="PTHR43735:SF3">
    <property type="entry name" value="FERROPTOSIS SUPPRESSOR PROTEIN 1"/>
    <property type="match status" value="1"/>
</dbReference>
<keyword evidence="2" id="KW-0285">Flavoprotein</keyword>
<dbReference type="PROSITE" id="PS50132">
    <property type="entry name" value="RGS"/>
    <property type="match status" value="1"/>
</dbReference>
<name>A0A167Q2H1_PHYB8</name>
<dbReference type="PRINTS" id="PR00469">
    <property type="entry name" value="PNDRDTASEII"/>
</dbReference>
<evidence type="ECO:0000256" key="5">
    <source>
        <dbReference type="SAM" id="MobiDB-lite"/>
    </source>
</evidence>
<feature type="compositionally biased region" description="Polar residues" evidence="5">
    <location>
        <begin position="543"/>
        <end position="553"/>
    </location>
</feature>
<feature type="region of interest" description="Disordered" evidence="5">
    <location>
        <begin position="528"/>
        <end position="553"/>
    </location>
</feature>
<protein>
    <submittedName>
        <fullName evidence="7">Alternative NADP(H) dehydrogenase</fullName>
    </submittedName>
</protein>
<dbReference type="OrthoDB" id="202203at2759"/>
<dbReference type="InterPro" id="IPR016137">
    <property type="entry name" value="RGS"/>
</dbReference>
<evidence type="ECO:0000256" key="3">
    <source>
        <dbReference type="ARBA" id="ARBA00022827"/>
    </source>
</evidence>
<sequence length="673" mass="74165">MKSPAECQRTRLQQILSTPNLLASFEVYLQRMEAHENLLFIEALSQLRHEQHLSNVESIVHRIWRTFIALGSPLELDIKDAKAIGSAIEAMRWAILTKEKALDIFSEAERDVRESLEKMVIDFDKIHIHPVTSSLATRSQKKVAIIGGGFTGFTVASILDPMPRFHVTLIDTKDSFEYSPGMIKMLVRPEDTSSLRVRHNAYVKNGRVVIGCAERIEQDATAVRVNDELIHFDYLVIATGSTYRSKLKSFDISALYRMSELVNEHNDLKKANSVLIIGGGLVGCELASEISLHDFPPPYRRKKRVTLVESHDDLVRRSSSKRRERAFDYLTRLGVEVICGEKIVDFDTGEQNTYLGSSGHVYRNYDKVYLATGTIPSSGLLQGAGDVGFESCVDLWDRIRVKPTLQLDHWKYQHIFAGGDVTNVDEEKTGFAATLAGVCIARNICRIEKGKAPLRQGAKGTAPAPLKPLHGIGANGGIGRQQMSSIKRTFAFLNPTWAALKSFDEQQFLRIVQGEAAASSLAIGKKPKKLDLTSHQRHRTDSPHGSLSQSSSRVTVANLSGIDVLSTRGSDDSDSLRTYLCANNLFDLDMTFEDFSESTVNSVYGDDTSYISEANKSKAVDCFAMANVAAAATAAATAAISRSGKSSAKSSTKSTRSSISGSSLLEKKLQYIC</sequence>
<dbReference type="STRING" id="763407.A0A167Q2H1"/>